<evidence type="ECO:0000313" key="2">
    <source>
        <dbReference type="Proteomes" id="UP000249061"/>
    </source>
</evidence>
<sequence length="200" mass="20785">MRLALLVFLCGAQETPFIERMATQLERSFATCEGVAVKRSAAAVELQLPRPCRLGSRVVSGTARFEVVGTGAVDAPVRSGQQLKITARAFAFDAQQFDGVLLEGVLKEGDSIDVTLGPSRAKVKALPVGSLPRAGRVESPTKDPRIDPIGDAASGTAQFVGALPSLVPAVAHELVKGADATVFAAQPGLVAVWLLAGDPT</sequence>
<accession>A0A2W5TA41</accession>
<organism evidence="1 2">
    <name type="scientific">Archangium gephyra</name>
    <dbReference type="NCBI Taxonomy" id="48"/>
    <lineage>
        <taxon>Bacteria</taxon>
        <taxon>Pseudomonadati</taxon>
        <taxon>Myxococcota</taxon>
        <taxon>Myxococcia</taxon>
        <taxon>Myxococcales</taxon>
        <taxon>Cystobacterineae</taxon>
        <taxon>Archangiaceae</taxon>
        <taxon>Archangium</taxon>
    </lineage>
</organism>
<name>A0A2W5TA41_9BACT</name>
<gene>
    <name evidence="1" type="ORF">DI536_21545</name>
</gene>
<dbReference type="Proteomes" id="UP000249061">
    <property type="component" value="Unassembled WGS sequence"/>
</dbReference>
<protein>
    <submittedName>
        <fullName evidence="1">Uncharacterized protein</fullName>
    </submittedName>
</protein>
<evidence type="ECO:0000313" key="1">
    <source>
        <dbReference type="EMBL" id="PZR09913.1"/>
    </source>
</evidence>
<dbReference type="EMBL" id="QFQP01000019">
    <property type="protein sequence ID" value="PZR09913.1"/>
    <property type="molecule type" value="Genomic_DNA"/>
</dbReference>
<proteinExistence type="predicted"/>
<reference evidence="1 2" key="1">
    <citation type="submission" date="2017-08" db="EMBL/GenBank/DDBJ databases">
        <title>Infants hospitalized years apart are colonized by the same room-sourced microbial strains.</title>
        <authorList>
            <person name="Brooks B."/>
            <person name="Olm M.R."/>
            <person name="Firek B.A."/>
            <person name="Baker R."/>
            <person name="Thomas B.C."/>
            <person name="Morowitz M.J."/>
            <person name="Banfield J.F."/>
        </authorList>
    </citation>
    <scope>NUCLEOTIDE SEQUENCE [LARGE SCALE GENOMIC DNA]</scope>
    <source>
        <strain evidence="1">S2_003_000_R2_14</strain>
    </source>
</reference>
<comment type="caution">
    <text evidence="1">The sequence shown here is derived from an EMBL/GenBank/DDBJ whole genome shotgun (WGS) entry which is preliminary data.</text>
</comment>
<dbReference type="AlphaFoldDB" id="A0A2W5TA41"/>